<protein>
    <submittedName>
        <fullName evidence="2">Acetyl-CoA hydrolase</fullName>
    </submittedName>
</protein>
<dbReference type="Pfam" id="PF13336">
    <property type="entry name" value="AcetylCoA_hyd_C"/>
    <property type="match status" value="1"/>
</dbReference>
<evidence type="ECO:0000313" key="3">
    <source>
        <dbReference type="Proteomes" id="UP000006691"/>
    </source>
</evidence>
<reference evidence="3" key="1">
    <citation type="submission" date="2011-04" db="EMBL/GenBank/DDBJ databases">
        <title>Genome sequence of Solibacillus silvestris StLB046.</title>
        <authorList>
            <person name="Morohoshi T."/>
            <person name="Someya N."/>
            <person name="Ikeda T."/>
        </authorList>
    </citation>
    <scope>NUCLEOTIDE SEQUENCE [LARGE SCALE GENOMIC DNA]</scope>
    <source>
        <strain evidence="3">StLB046</strain>
    </source>
</reference>
<dbReference type="GO" id="GO:0008775">
    <property type="term" value="F:acetate CoA-transferase activity"/>
    <property type="evidence" value="ECO:0007669"/>
    <property type="project" value="InterPro"/>
</dbReference>
<dbReference type="SUPFAM" id="SSF100950">
    <property type="entry name" value="NagB/RpiA/CoA transferase-like"/>
    <property type="match status" value="1"/>
</dbReference>
<evidence type="ECO:0000259" key="1">
    <source>
        <dbReference type="Pfam" id="PF13336"/>
    </source>
</evidence>
<dbReference type="Gene3D" id="3.40.1080.20">
    <property type="entry name" value="Acetyl-CoA hydrolase/transferase C-terminal domain"/>
    <property type="match status" value="1"/>
</dbReference>
<dbReference type="PANTHER" id="PTHR43609:SF1">
    <property type="entry name" value="ACETYL-COA HYDROLASE"/>
    <property type="match status" value="1"/>
</dbReference>
<dbReference type="GO" id="GO:0006083">
    <property type="term" value="P:acetate metabolic process"/>
    <property type="evidence" value="ECO:0007669"/>
    <property type="project" value="InterPro"/>
</dbReference>
<dbReference type="PANTHER" id="PTHR43609">
    <property type="entry name" value="ACETYL-COA HYDROLASE"/>
    <property type="match status" value="1"/>
</dbReference>
<keyword evidence="3" id="KW-1185">Reference proteome</keyword>
<dbReference type="eggNOG" id="COG0427">
    <property type="taxonomic scope" value="Bacteria"/>
</dbReference>
<dbReference type="InterPro" id="IPR037171">
    <property type="entry name" value="NagB/RpiA_transferase-like"/>
</dbReference>
<dbReference type="InterPro" id="IPR038460">
    <property type="entry name" value="AcetylCoA_hyd_C_sf"/>
</dbReference>
<name>F2F680_SOLSS</name>
<dbReference type="AlphaFoldDB" id="F2F680"/>
<dbReference type="EMBL" id="AP012157">
    <property type="protein sequence ID" value="BAK17484.1"/>
    <property type="molecule type" value="Genomic_DNA"/>
</dbReference>
<sequence>MLIVPMVAYHDHTEHDVDVIATEQGIADIRGITPKEREKAIIENCVHPDFKKAIWDYCNGAGEKNRQHTYTT</sequence>
<reference evidence="2 3" key="2">
    <citation type="journal article" date="2012" name="J. Biosci. Bioeng.">
        <title>Complete genome sequence and characterization of the N-acylhomoserine lactone-degrading gene of the potato leaf-associated Solibacillus silvestris.</title>
        <authorList>
            <person name="Morohoshi T."/>
            <person name="Tominaga Y."/>
            <person name="Someya N."/>
            <person name="Ikeda T."/>
        </authorList>
    </citation>
    <scope>NUCLEOTIDE SEQUENCE [LARGE SCALE GENOMIC DNA]</scope>
    <source>
        <strain evidence="2 3">StLB046</strain>
    </source>
</reference>
<evidence type="ECO:0000313" key="2">
    <source>
        <dbReference type="EMBL" id="BAK17484.1"/>
    </source>
</evidence>
<dbReference type="KEGG" id="siv:SSIL_3061"/>
<dbReference type="InterPro" id="IPR046433">
    <property type="entry name" value="ActCoA_hydro"/>
</dbReference>
<dbReference type="HOGENOM" id="CLU_2720213_0_0_9"/>
<feature type="domain" description="Acetyl-CoA hydrolase/transferase C-terminal" evidence="1">
    <location>
        <begin position="3"/>
        <end position="56"/>
    </location>
</feature>
<proteinExistence type="predicted"/>
<dbReference type="GO" id="GO:0003986">
    <property type="term" value="F:acetyl-CoA hydrolase activity"/>
    <property type="evidence" value="ECO:0007669"/>
    <property type="project" value="TreeGrafter"/>
</dbReference>
<dbReference type="InterPro" id="IPR026888">
    <property type="entry name" value="AcetylCoA_hyd_C"/>
</dbReference>
<keyword evidence="2" id="KW-0378">Hydrolase</keyword>
<dbReference type="Proteomes" id="UP000006691">
    <property type="component" value="Chromosome"/>
</dbReference>
<dbReference type="PATRIC" id="fig|1002809.3.peg.3088"/>
<accession>F2F680</accession>
<organism evidence="2 3">
    <name type="scientific">Solibacillus silvestris (strain StLB046)</name>
    <name type="common">Bacillus silvestris</name>
    <dbReference type="NCBI Taxonomy" id="1002809"/>
    <lineage>
        <taxon>Bacteria</taxon>
        <taxon>Bacillati</taxon>
        <taxon>Bacillota</taxon>
        <taxon>Bacilli</taxon>
        <taxon>Bacillales</taxon>
        <taxon>Caryophanaceae</taxon>
        <taxon>Solibacillus</taxon>
    </lineage>
</organism>
<dbReference type="STRING" id="1002809.SSIL_3061"/>
<gene>
    <name evidence="2" type="ordered locus">SSIL_3061</name>
</gene>